<keyword evidence="5" id="KW-0347">Helicase</keyword>
<keyword evidence="3" id="KW-0227">DNA damage</keyword>
<keyword evidence="9" id="KW-0234">DNA repair</keyword>
<evidence type="ECO:0000313" key="13">
    <source>
        <dbReference type="EMBL" id="PAU93886.1"/>
    </source>
</evidence>
<dbReference type="OrthoDB" id="9803432at2"/>
<accession>A0A2A2G805</accession>
<dbReference type="Pfam" id="PF13538">
    <property type="entry name" value="UvrD_C_2"/>
    <property type="match status" value="1"/>
</dbReference>
<dbReference type="InterPro" id="IPR006344">
    <property type="entry name" value="RecD"/>
</dbReference>
<dbReference type="InterPro" id="IPR027785">
    <property type="entry name" value="UvrD-like_helicase_C"/>
</dbReference>
<feature type="domain" description="UvrD-like helicase C-terminal" evidence="11">
    <location>
        <begin position="547"/>
        <end position="592"/>
    </location>
</feature>
<evidence type="ECO:0000256" key="4">
    <source>
        <dbReference type="ARBA" id="ARBA00022801"/>
    </source>
</evidence>
<dbReference type="Gene3D" id="3.40.50.300">
    <property type="entry name" value="P-loop containing nucleotide triphosphate hydrolases"/>
    <property type="match status" value="3"/>
</dbReference>
<evidence type="ECO:0000259" key="12">
    <source>
        <dbReference type="Pfam" id="PF21185"/>
    </source>
</evidence>
<dbReference type="GO" id="GO:0003677">
    <property type="term" value="F:DNA binding"/>
    <property type="evidence" value="ECO:0007669"/>
    <property type="project" value="UniProtKB-KW"/>
</dbReference>
<protein>
    <submittedName>
        <fullName evidence="13">Exodeoxyribonuclease V subunit alpha</fullName>
    </submittedName>
</protein>
<evidence type="ECO:0000256" key="7">
    <source>
        <dbReference type="ARBA" id="ARBA00022840"/>
    </source>
</evidence>
<dbReference type="GO" id="GO:0006302">
    <property type="term" value="P:double-strand break repair"/>
    <property type="evidence" value="ECO:0007669"/>
    <property type="project" value="InterPro"/>
</dbReference>
<dbReference type="GO" id="GO:0005524">
    <property type="term" value="F:ATP binding"/>
    <property type="evidence" value="ECO:0007669"/>
    <property type="project" value="UniProtKB-KW"/>
</dbReference>
<keyword evidence="14" id="KW-1185">Reference proteome</keyword>
<keyword evidence="7" id="KW-0067">ATP-binding</keyword>
<dbReference type="Pfam" id="PF13245">
    <property type="entry name" value="AAA_19"/>
    <property type="match status" value="1"/>
</dbReference>
<evidence type="ECO:0000256" key="2">
    <source>
        <dbReference type="ARBA" id="ARBA00022741"/>
    </source>
</evidence>
<proteinExistence type="inferred from homology"/>
<evidence type="ECO:0000256" key="5">
    <source>
        <dbReference type="ARBA" id="ARBA00022806"/>
    </source>
</evidence>
<evidence type="ECO:0000256" key="10">
    <source>
        <dbReference type="ARBA" id="ARBA00023235"/>
    </source>
</evidence>
<dbReference type="Pfam" id="PF21185">
    <property type="entry name" value="RecD_N"/>
    <property type="match status" value="1"/>
</dbReference>
<dbReference type="GO" id="GO:0008854">
    <property type="term" value="F:exodeoxyribonuclease V activity"/>
    <property type="evidence" value="ECO:0007669"/>
    <property type="project" value="InterPro"/>
</dbReference>
<dbReference type="Proteomes" id="UP000218831">
    <property type="component" value="Unassembled WGS sequence"/>
</dbReference>
<dbReference type="HAMAP" id="MF_01487">
    <property type="entry name" value="RecD"/>
    <property type="match status" value="1"/>
</dbReference>
<dbReference type="GO" id="GO:0006310">
    <property type="term" value="P:DNA recombination"/>
    <property type="evidence" value="ECO:0007669"/>
    <property type="project" value="InterPro"/>
</dbReference>
<dbReference type="EMBL" id="NSKE01000006">
    <property type="protein sequence ID" value="PAU93886.1"/>
    <property type="molecule type" value="Genomic_DNA"/>
</dbReference>
<keyword evidence="4" id="KW-0378">Hydrolase</keyword>
<dbReference type="GO" id="GO:0017116">
    <property type="term" value="F:single-stranded DNA helicase activity"/>
    <property type="evidence" value="ECO:0007669"/>
    <property type="project" value="TreeGrafter"/>
</dbReference>
<dbReference type="PANTHER" id="PTHR43788">
    <property type="entry name" value="DNA2/NAM7 HELICASE FAMILY MEMBER"/>
    <property type="match status" value="1"/>
</dbReference>
<keyword evidence="1" id="KW-0540">Nuclease</keyword>
<keyword evidence="8" id="KW-0238">DNA-binding</keyword>
<dbReference type="CDD" id="cd17933">
    <property type="entry name" value="DEXSc_RecD-like"/>
    <property type="match status" value="1"/>
</dbReference>
<dbReference type="CDD" id="cd18809">
    <property type="entry name" value="SF1_C_RecD"/>
    <property type="match status" value="1"/>
</dbReference>
<keyword evidence="6" id="KW-0269">Exonuclease</keyword>
<keyword evidence="2" id="KW-0547">Nucleotide-binding</keyword>
<dbReference type="InterPro" id="IPR050534">
    <property type="entry name" value="Coronavir_polyprotein_1ab"/>
</dbReference>
<dbReference type="AlphaFoldDB" id="A0A2A2G805"/>
<dbReference type="NCBIfam" id="TIGR01447">
    <property type="entry name" value="recD"/>
    <property type="match status" value="1"/>
</dbReference>
<sequence length="620" mass="69183">MIISGEGAMDNTMQKLDKLCQKEIIRPIDLELCRFLKERHSDISPKVLRAACLVSHLYRQGHVCLSLDEYAGQPTFEDERVEISLKAPALDQWRLALEECPAVGKPGDYKPLILDNSDRLYMHKLWNYERTLGEELVKRSRQQEDNIDVSLLRDGLTRLFTDSSQNPDWQQVAAATSIRNNLSIISGGPGTGKTSTVVRVLALILEQYQDREEKLNIALSAPTGKAAARLQDSIASAKEGLDISEEIRASIPEKAQTLHQLLGARRYSSQFKHHAENPVPYDLVVVDEASMVDQALMSKLVEALFDETRLILLGDKNQLASVEAGSVLGDICDVDGNQYSGHYTDWLNTLSLNIPDEFVINESNSLTDNITLLTKSYRFASDSGIARLSKAVNSGNASHALSLLESADTDDVTFESIVDSSELESVLEQKIPAYFQHLLESESPLEAVKKLNRLGVLAAHRRGPWGIIHLNKLIEQILQAQSLIPKYAQWYPGKKVIVNTNDYALELFNGDTGVCLSDQTGDLKIYFESEGEVRGISPSRLPDHNTAYALTVHKSQGSEFDEVMLVLPRTVSKVVNRELLYTAITRARTKITVAGKKLILKKGIQRKIRRSSGLRDYLWS</sequence>
<organism evidence="13 14">
    <name type="scientific">Fodinibius salipaludis</name>
    <dbReference type="NCBI Taxonomy" id="2032627"/>
    <lineage>
        <taxon>Bacteria</taxon>
        <taxon>Pseudomonadati</taxon>
        <taxon>Balneolota</taxon>
        <taxon>Balneolia</taxon>
        <taxon>Balneolales</taxon>
        <taxon>Balneolaceae</taxon>
        <taxon>Fodinibius</taxon>
    </lineage>
</organism>
<dbReference type="InterPro" id="IPR027417">
    <property type="entry name" value="P-loop_NTPase"/>
</dbReference>
<evidence type="ECO:0000259" key="11">
    <source>
        <dbReference type="Pfam" id="PF13538"/>
    </source>
</evidence>
<evidence type="ECO:0000313" key="14">
    <source>
        <dbReference type="Proteomes" id="UP000218831"/>
    </source>
</evidence>
<evidence type="ECO:0000256" key="3">
    <source>
        <dbReference type="ARBA" id="ARBA00022763"/>
    </source>
</evidence>
<reference evidence="13 14" key="1">
    <citation type="submission" date="2017-08" db="EMBL/GenBank/DDBJ databases">
        <title>Aliifodinibius alkalisoli sp. nov., isolated from saline alkaline soil.</title>
        <authorList>
            <person name="Liu D."/>
            <person name="Zhang G."/>
        </authorList>
    </citation>
    <scope>NUCLEOTIDE SEQUENCE [LARGE SCALE GENOMIC DNA]</scope>
    <source>
        <strain evidence="13 14">WN023</strain>
    </source>
</reference>
<dbReference type="InterPro" id="IPR041851">
    <property type="entry name" value="RecD_N_sf"/>
</dbReference>
<dbReference type="Gene3D" id="1.10.10.1020">
    <property type="entry name" value="RecBCD complex, subunit RecD, N-terminal domain"/>
    <property type="match status" value="1"/>
</dbReference>
<evidence type="ECO:0000256" key="8">
    <source>
        <dbReference type="ARBA" id="ARBA00023125"/>
    </source>
</evidence>
<evidence type="ECO:0000256" key="6">
    <source>
        <dbReference type="ARBA" id="ARBA00022839"/>
    </source>
</evidence>
<feature type="domain" description="RecBCD enzyme subunit RecD N-terminal" evidence="12">
    <location>
        <begin position="21"/>
        <end position="121"/>
    </location>
</feature>
<gene>
    <name evidence="13" type="primary">recD</name>
    <name evidence="13" type="ORF">CK503_09445</name>
</gene>
<evidence type="ECO:0000256" key="9">
    <source>
        <dbReference type="ARBA" id="ARBA00023204"/>
    </source>
</evidence>
<dbReference type="InterPro" id="IPR049550">
    <property type="entry name" value="RecD_N"/>
</dbReference>
<comment type="caution">
    <text evidence="13">The sequence shown here is derived from an EMBL/GenBank/DDBJ whole genome shotgun (WGS) entry which is preliminary data.</text>
</comment>
<name>A0A2A2G805_9BACT</name>
<keyword evidence="10" id="KW-0413">Isomerase</keyword>
<dbReference type="GO" id="GO:0009338">
    <property type="term" value="C:exodeoxyribonuclease V complex"/>
    <property type="evidence" value="ECO:0007669"/>
    <property type="project" value="InterPro"/>
</dbReference>
<evidence type="ECO:0000256" key="1">
    <source>
        <dbReference type="ARBA" id="ARBA00022722"/>
    </source>
</evidence>
<dbReference type="SUPFAM" id="SSF52540">
    <property type="entry name" value="P-loop containing nucleoside triphosphate hydrolases"/>
    <property type="match status" value="2"/>
</dbReference>
<dbReference type="PANTHER" id="PTHR43788:SF6">
    <property type="entry name" value="DNA HELICASE B"/>
    <property type="match status" value="1"/>
</dbReference>